<dbReference type="InterPro" id="IPR013830">
    <property type="entry name" value="SGNH_hydro"/>
</dbReference>
<dbReference type="InterPro" id="IPR036514">
    <property type="entry name" value="SGNH_hydro_sf"/>
</dbReference>
<feature type="domain" description="SGNH hydrolase-type esterase" evidence="1">
    <location>
        <begin position="24"/>
        <end position="212"/>
    </location>
</feature>
<dbReference type="EMBL" id="CP138858">
    <property type="protein sequence ID" value="WPJ96740.1"/>
    <property type="molecule type" value="Genomic_DNA"/>
</dbReference>
<dbReference type="PANTHER" id="PTHR30383:SF5">
    <property type="entry name" value="SGNH HYDROLASE-TYPE ESTERASE DOMAIN-CONTAINING PROTEIN"/>
    <property type="match status" value="1"/>
</dbReference>
<accession>A0ABZ0RPS2</accession>
<dbReference type="EC" id="3.1.-.-" evidence="2"/>
<dbReference type="Proteomes" id="UP001324993">
    <property type="component" value="Chromosome"/>
</dbReference>
<proteinExistence type="predicted"/>
<evidence type="ECO:0000313" key="2">
    <source>
        <dbReference type="EMBL" id="WPJ96740.1"/>
    </source>
</evidence>
<dbReference type="Pfam" id="PF13472">
    <property type="entry name" value="Lipase_GDSL_2"/>
    <property type="match status" value="1"/>
</dbReference>
<reference evidence="2 3" key="1">
    <citation type="submission" date="2023-11" db="EMBL/GenBank/DDBJ databases">
        <title>Coraliomargarita sp. nov., isolated from marine algae.</title>
        <authorList>
            <person name="Lee J.K."/>
            <person name="Baek J.H."/>
            <person name="Kim J.M."/>
            <person name="Choi D.G."/>
            <person name="Jeon C.O."/>
        </authorList>
    </citation>
    <scope>NUCLEOTIDE SEQUENCE [LARGE SCALE GENOMIC DNA]</scope>
    <source>
        <strain evidence="2 3">J2-16</strain>
    </source>
</reference>
<evidence type="ECO:0000259" key="1">
    <source>
        <dbReference type="Pfam" id="PF13472"/>
    </source>
</evidence>
<sequence>METQPNQLAPEMEHLKEQHVTILALGDSNTQQMHWTYGHCNWVGLLSMGLYSLFPQGATVINSGRSGDSMAGGLARLERDVLRFDPDIVLIGYGSNDCVKVTPEVFQQQVIEAIRRIRAHNPQCVIILRTTVPVVNQYTGEEEAVYESGGQQVTSELRAHFVSKLRLVAEQEQTLLVDHYALWKASMQSSCRGDLCALMGNPVHPNHLGHRRLYHEIAQLFNSYPYFFHDWQRVLRDQDLPC</sequence>
<dbReference type="SUPFAM" id="SSF52266">
    <property type="entry name" value="SGNH hydrolase"/>
    <property type="match status" value="1"/>
</dbReference>
<dbReference type="RefSeq" id="WP_319833597.1">
    <property type="nucleotide sequence ID" value="NZ_CP138858.1"/>
</dbReference>
<keyword evidence="2" id="KW-0378">Hydrolase</keyword>
<evidence type="ECO:0000313" key="3">
    <source>
        <dbReference type="Proteomes" id="UP001324993"/>
    </source>
</evidence>
<dbReference type="PANTHER" id="PTHR30383">
    <property type="entry name" value="THIOESTERASE 1/PROTEASE 1/LYSOPHOSPHOLIPASE L1"/>
    <property type="match status" value="1"/>
</dbReference>
<dbReference type="CDD" id="cd00229">
    <property type="entry name" value="SGNH_hydrolase"/>
    <property type="match status" value="1"/>
</dbReference>
<name>A0ABZ0RPS2_9BACT</name>
<dbReference type="GO" id="GO:0016787">
    <property type="term" value="F:hydrolase activity"/>
    <property type="evidence" value="ECO:0007669"/>
    <property type="project" value="UniProtKB-KW"/>
</dbReference>
<protein>
    <submittedName>
        <fullName evidence="2">SGNH/GDSL hydrolase family protein</fullName>
        <ecNumber evidence="2">3.1.-.-</ecNumber>
    </submittedName>
</protein>
<keyword evidence="3" id="KW-1185">Reference proteome</keyword>
<gene>
    <name evidence="2" type="ORF">SH580_03350</name>
</gene>
<organism evidence="2 3">
    <name type="scientific">Coraliomargarita algicola</name>
    <dbReference type="NCBI Taxonomy" id="3092156"/>
    <lineage>
        <taxon>Bacteria</taxon>
        <taxon>Pseudomonadati</taxon>
        <taxon>Verrucomicrobiota</taxon>
        <taxon>Opitutia</taxon>
        <taxon>Puniceicoccales</taxon>
        <taxon>Coraliomargaritaceae</taxon>
        <taxon>Coraliomargarita</taxon>
    </lineage>
</organism>
<dbReference type="Gene3D" id="3.40.50.1110">
    <property type="entry name" value="SGNH hydrolase"/>
    <property type="match status" value="1"/>
</dbReference>
<dbReference type="InterPro" id="IPR051532">
    <property type="entry name" value="Ester_Hydrolysis_Enzymes"/>
</dbReference>